<dbReference type="PANTHER" id="PTHR43214:SF24">
    <property type="entry name" value="TRANSCRIPTIONAL REGULATORY PROTEIN NARL-RELATED"/>
    <property type="match status" value="1"/>
</dbReference>
<keyword evidence="2" id="KW-0805">Transcription regulation</keyword>
<evidence type="ECO:0000256" key="1">
    <source>
        <dbReference type="ARBA" id="ARBA00022553"/>
    </source>
</evidence>
<evidence type="ECO:0000313" key="8">
    <source>
        <dbReference type="EMBL" id="NLP85327.1"/>
    </source>
</evidence>
<dbReference type="PROSITE" id="PS50043">
    <property type="entry name" value="HTH_LUXR_2"/>
    <property type="match status" value="1"/>
</dbReference>
<name>A0ABX1KFT1_9MICO</name>
<dbReference type="Pfam" id="PF00196">
    <property type="entry name" value="GerE"/>
    <property type="match status" value="1"/>
</dbReference>
<evidence type="ECO:0000256" key="5">
    <source>
        <dbReference type="PROSITE-ProRule" id="PRU00169"/>
    </source>
</evidence>
<dbReference type="InterPro" id="IPR058245">
    <property type="entry name" value="NreC/VraR/RcsB-like_REC"/>
</dbReference>
<dbReference type="Gene3D" id="3.40.50.2300">
    <property type="match status" value="1"/>
</dbReference>
<dbReference type="InterPro" id="IPR001789">
    <property type="entry name" value="Sig_transdc_resp-reg_receiver"/>
</dbReference>
<keyword evidence="9" id="KW-1185">Reference proteome</keyword>
<dbReference type="EMBL" id="JABACI010000004">
    <property type="protein sequence ID" value="NLP85327.1"/>
    <property type="molecule type" value="Genomic_DNA"/>
</dbReference>
<dbReference type="PRINTS" id="PR00038">
    <property type="entry name" value="HTHLUXR"/>
</dbReference>
<evidence type="ECO:0000313" key="9">
    <source>
        <dbReference type="Proteomes" id="UP001429745"/>
    </source>
</evidence>
<dbReference type="PANTHER" id="PTHR43214">
    <property type="entry name" value="TWO-COMPONENT RESPONSE REGULATOR"/>
    <property type="match status" value="1"/>
</dbReference>
<evidence type="ECO:0000256" key="3">
    <source>
        <dbReference type="ARBA" id="ARBA00023125"/>
    </source>
</evidence>
<evidence type="ECO:0000256" key="2">
    <source>
        <dbReference type="ARBA" id="ARBA00023015"/>
    </source>
</evidence>
<evidence type="ECO:0000259" key="6">
    <source>
        <dbReference type="PROSITE" id="PS50043"/>
    </source>
</evidence>
<dbReference type="InterPro" id="IPR011006">
    <property type="entry name" value="CheY-like_superfamily"/>
</dbReference>
<reference evidence="8 9" key="1">
    <citation type="submission" date="2020-04" db="EMBL/GenBank/DDBJ databases">
        <title>CFH 90308 Microbacterium sp.</title>
        <authorList>
            <person name="Nie G."/>
            <person name="Ming H."/>
            <person name="Xia T."/>
        </authorList>
    </citation>
    <scope>NUCLEOTIDE SEQUENCE [LARGE SCALE GENOMIC DNA]</scope>
    <source>
        <strain evidence="8 9">CFH 90308</strain>
    </source>
</reference>
<organism evidence="8 9">
    <name type="scientific">Microbacterium salsuginis</name>
    <dbReference type="NCBI Taxonomy" id="2722803"/>
    <lineage>
        <taxon>Bacteria</taxon>
        <taxon>Bacillati</taxon>
        <taxon>Actinomycetota</taxon>
        <taxon>Actinomycetes</taxon>
        <taxon>Micrococcales</taxon>
        <taxon>Microbacteriaceae</taxon>
        <taxon>Microbacterium</taxon>
    </lineage>
</organism>
<dbReference type="SUPFAM" id="SSF52172">
    <property type="entry name" value="CheY-like"/>
    <property type="match status" value="1"/>
</dbReference>
<evidence type="ECO:0000259" key="7">
    <source>
        <dbReference type="PROSITE" id="PS50110"/>
    </source>
</evidence>
<dbReference type="InterPro" id="IPR039420">
    <property type="entry name" value="WalR-like"/>
</dbReference>
<feature type="domain" description="HTH luxR-type" evidence="6">
    <location>
        <begin position="162"/>
        <end position="227"/>
    </location>
</feature>
<dbReference type="CDD" id="cd06170">
    <property type="entry name" value="LuxR_C_like"/>
    <property type="match status" value="1"/>
</dbReference>
<dbReference type="PROSITE" id="PS00622">
    <property type="entry name" value="HTH_LUXR_1"/>
    <property type="match status" value="1"/>
</dbReference>
<dbReference type="Proteomes" id="UP001429745">
    <property type="component" value="Unassembled WGS sequence"/>
</dbReference>
<dbReference type="CDD" id="cd17535">
    <property type="entry name" value="REC_NarL-like"/>
    <property type="match status" value="1"/>
</dbReference>
<comment type="caution">
    <text evidence="8">The sequence shown here is derived from an EMBL/GenBank/DDBJ whole genome shotgun (WGS) entry which is preliminary data.</text>
</comment>
<dbReference type="InterPro" id="IPR016032">
    <property type="entry name" value="Sig_transdc_resp-reg_C-effctor"/>
</dbReference>
<protein>
    <submittedName>
        <fullName evidence="8">Response regulator transcription factor</fullName>
    </submittedName>
</protein>
<dbReference type="PROSITE" id="PS50110">
    <property type="entry name" value="RESPONSE_REGULATORY"/>
    <property type="match status" value="1"/>
</dbReference>
<feature type="domain" description="Response regulatory" evidence="7">
    <location>
        <begin position="19"/>
        <end position="135"/>
    </location>
</feature>
<accession>A0ABX1KFT1</accession>
<dbReference type="SMART" id="SM00448">
    <property type="entry name" value="REC"/>
    <property type="match status" value="1"/>
</dbReference>
<proteinExistence type="predicted"/>
<dbReference type="InterPro" id="IPR000792">
    <property type="entry name" value="Tscrpt_reg_LuxR_C"/>
</dbReference>
<dbReference type="SMART" id="SM00421">
    <property type="entry name" value="HTH_LUXR"/>
    <property type="match status" value="1"/>
</dbReference>
<keyword evidence="4" id="KW-0804">Transcription</keyword>
<sequence>MEHPDHDAADRRDVSRPIRVLLADDQELLRDALATVLGAEHDIEVVATAADGAAAVAGVRAHQVDVVLMDIRMPGMDGIRATAEVLRASPRTRVLVLTTFDIDEYVFAAVQAGASGFLTKDARPAALAEAIRSVAAGDAAVSPRATATLLGHVRQRASAASGRAALDALSPRERDVMRQLARGASNAEIGRDLYLTENTVKTHVKAILAKLGLADRIQVVIWAYEHGIVEPGSHPTG</sequence>
<evidence type="ECO:0000256" key="4">
    <source>
        <dbReference type="ARBA" id="ARBA00023163"/>
    </source>
</evidence>
<dbReference type="SUPFAM" id="SSF46894">
    <property type="entry name" value="C-terminal effector domain of the bipartite response regulators"/>
    <property type="match status" value="1"/>
</dbReference>
<gene>
    <name evidence="8" type="ORF">HF576_15880</name>
</gene>
<dbReference type="Pfam" id="PF00072">
    <property type="entry name" value="Response_reg"/>
    <property type="match status" value="1"/>
</dbReference>
<feature type="modified residue" description="4-aspartylphosphate" evidence="5">
    <location>
        <position position="70"/>
    </location>
</feature>
<keyword evidence="1 5" id="KW-0597">Phosphoprotein</keyword>
<keyword evidence="3" id="KW-0238">DNA-binding</keyword>